<gene>
    <name evidence="2" type="ORF">EKK97_23350</name>
</gene>
<evidence type="ECO:0000313" key="2">
    <source>
        <dbReference type="EMBL" id="QHC51957.1"/>
    </source>
</evidence>
<reference evidence="2 3" key="1">
    <citation type="submission" date="2019-01" db="EMBL/GenBank/DDBJ databases">
        <title>Complete genome of a denitifying bacterium Halomons sp. BC-M4-5.</title>
        <authorList>
            <person name="Wang L."/>
            <person name="Shao Z."/>
        </authorList>
    </citation>
    <scope>NUCLEOTIDE SEQUENCE [LARGE SCALE GENOMIC DNA]</scope>
    <source>
        <strain evidence="2 3">BC-M4-5</strain>
    </source>
</reference>
<evidence type="ECO:0000313" key="3">
    <source>
        <dbReference type="Proteomes" id="UP000464013"/>
    </source>
</evidence>
<dbReference type="AlphaFoldDB" id="A0A6I6SV96"/>
<dbReference type="Proteomes" id="UP000464013">
    <property type="component" value="Chromosome"/>
</dbReference>
<name>A0A6I6SV96_9GAMM</name>
<evidence type="ECO:0000256" key="1">
    <source>
        <dbReference type="SAM" id="Phobius"/>
    </source>
</evidence>
<proteinExistence type="predicted"/>
<dbReference type="RefSeq" id="WP_159555609.1">
    <property type="nucleotide sequence ID" value="NZ_CP035042.1"/>
</dbReference>
<feature type="transmembrane region" description="Helical" evidence="1">
    <location>
        <begin position="24"/>
        <end position="45"/>
    </location>
</feature>
<dbReference type="KEGG" id="htx:EKK97_23350"/>
<keyword evidence="3" id="KW-1185">Reference proteome</keyword>
<keyword evidence="1" id="KW-0812">Transmembrane</keyword>
<keyword evidence="1" id="KW-1133">Transmembrane helix</keyword>
<organism evidence="2 3">
    <name type="scientific">Billgrantia tianxiuensis</name>
    <dbReference type="NCBI Taxonomy" id="2497861"/>
    <lineage>
        <taxon>Bacteria</taxon>
        <taxon>Pseudomonadati</taxon>
        <taxon>Pseudomonadota</taxon>
        <taxon>Gammaproteobacteria</taxon>
        <taxon>Oceanospirillales</taxon>
        <taxon>Halomonadaceae</taxon>
        <taxon>Billgrantia</taxon>
    </lineage>
</organism>
<dbReference type="EMBL" id="CP035042">
    <property type="protein sequence ID" value="QHC51957.1"/>
    <property type="molecule type" value="Genomic_DNA"/>
</dbReference>
<dbReference type="OrthoDB" id="6172144at2"/>
<sequence>MNKLAPVVIHNPGKKNLVYKARDGLMVALTFFLWAGLFSKFYLTIFEGEMLALSMITVTLAKLIVVGFFVTFLVFHCWAIYNRYLYNQSR</sequence>
<keyword evidence="1" id="KW-0472">Membrane</keyword>
<feature type="transmembrane region" description="Helical" evidence="1">
    <location>
        <begin position="51"/>
        <end position="81"/>
    </location>
</feature>
<protein>
    <submittedName>
        <fullName evidence="2">Uncharacterized protein</fullName>
    </submittedName>
</protein>
<accession>A0A6I6SV96</accession>